<dbReference type="EMBL" id="CP117880">
    <property type="protein sequence ID" value="WDF68146.1"/>
    <property type="molecule type" value="Genomic_DNA"/>
</dbReference>
<evidence type="ECO:0000256" key="1">
    <source>
        <dbReference type="SAM" id="SignalP"/>
    </source>
</evidence>
<reference evidence="2 3" key="1">
    <citation type="submission" date="2023-02" db="EMBL/GenBank/DDBJ databases">
        <title>Genome sequence of Sphingobacterium sp. KACC 22765.</title>
        <authorList>
            <person name="Kim S."/>
            <person name="Heo J."/>
            <person name="Kwon S.-W."/>
        </authorList>
    </citation>
    <scope>NUCLEOTIDE SEQUENCE [LARGE SCALE GENOMIC DNA]</scope>
    <source>
        <strain evidence="2 3">KACC 22765</strain>
    </source>
</reference>
<proteinExistence type="predicted"/>
<dbReference type="Proteomes" id="UP001221558">
    <property type="component" value="Chromosome"/>
</dbReference>
<organism evidence="2 3">
    <name type="scientific">Sphingobacterium oryzagri</name>
    <dbReference type="NCBI Taxonomy" id="3025669"/>
    <lineage>
        <taxon>Bacteria</taxon>
        <taxon>Pseudomonadati</taxon>
        <taxon>Bacteroidota</taxon>
        <taxon>Sphingobacteriia</taxon>
        <taxon>Sphingobacteriales</taxon>
        <taxon>Sphingobacteriaceae</taxon>
        <taxon>Sphingobacterium</taxon>
    </lineage>
</organism>
<evidence type="ECO:0000313" key="3">
    <source>
        <dbReference type="Proteomes" id="UP001221558"/>
    </source>
</evidence>
<name>A0ABY7WET6_9SPHI</name>
<accession>A0ABY7WET6</accession>
<dbReference type="RefSeq" id="WP_274266879.1">
    <property type="nucleotide sequence ID" value="NZ_CP117880.1"/>
</dbReference>
<evidence type="ECO:0008006" key="4">
    <source>
        <dbReference type="Google" id="ProtNLM"/>
    </source>
</evidence>
<keyword evidence="1" id="KW-0732">Signal</keyword>
<feature type="signal peptide" evidence="1">
    <location>
        <begin position="1"/>
        <end position="23"/>
    </location>
</feature>
<sequence length="396" mass="45285">MTRILTRLFILLHIFASPIFLQAHPNEKWQDCEQITKIAIEKLVSSVDKNDFENLETMLSTIQSACGENEFTQRMRILRALIEKKTTGAIIADYLSKNYQEVLVMRWDYSVENEYQKIYQENKADFNFIPLNHPIDSLVKLKANALLTSTSYNLTEQEKQIALLFSDHLDEFYKSYGSTAPAPTPVTVQVPAPETALEEPIEYSEDYKYRAGVLVSAGVEFPITGTDPLFKSNATIGVMYASPLSSLMVYELGAKIRINSNDRSFDYLLNEEIEHVNSTVSFSLGGNLGVKVFDNDKFIIFPKAGIYYDITGTGLTEYGEGYYYDEYGFEQSSGSIRYNNVNTMRTTLGLSVMRHIDRKKYIGLEFAYHYIPYNWDKNLLTNIQPNYASGQVFLRF</sequence>
<evidence type="ECO:0000313" key="2">
    <source>
        <dbReference type="EMBL" id="WDF68146.1"/>
    </source>
</evidence>
<feature type="chain" id="PRO_5047313079" description="Outer membrane protein beta-barrel domain-containing protein" evidence="1">
    <location>
        <begin position="24"/>
        <end position="396"/>
    </location>
</feature>
<gene>
    <name evidence="2" type="ORF">PQ465_17840</name>
</gene>
<keyword evidence="3" id="KW-1185">Reference proteome</keyword>
<protein>
    <recommendedName>
        <fullName evidence="4">Outer membrane protein beta-barrel domain-containing protein</fullName>
    </recommendedName>
</protein>